<dbReference type="SUPFAM" id="SSF56672">
    <property type="entry name" value="DNA/RNA polymerases"/>
    <property type="match status" value="1"/>
</dbReference>
<protein>
    <submittedName>
        <fullName evidence="5">Retrovirus-related pol polyprotein from transposon TNT 1-94</fullName>
    </submittedName>
</protein>
<reference evidence="5" key="1">
    <citation type="journal article" date="2022" name="Int. J. Mol. Sci.">
        <title>Draft Genome of Tanacetum Coccineum: Genomic Comparison of Closely Related Tanacetum-Family Plants.</title>
        <authorList>
            <person name="Yamashiro T."/>
            <person name="Shiraishi A."/>
            <person name="Nakayama K."/>
            <person name="Satake H."/>
        </authorList>
    </citation>
    <scope>NUCLEOTIDE SEQUENCE</scope>
</reference>
<feature type="compositionally biased region" description="Polar residues" evidence="1">
    <location>
        <begin position="326"/>
        <end position="349"/>
    </location>
</feature>
<dbReference type="InterPro" id="IPR013103">
    <property type="entry name" value="RVT_2"/>
</dbReference>
<evidence type="ECO:0000256" key="1">
    <source>
        <dbReference type="SAM" id="MobiDB-lite"/>
    </source>
</evidence>
<dbReference type="Pfam" id="PF07727">
    <property type="entry name" value="RVT_2"/>
    <property type="match status" value="1"/>
</dbReference>
<feature type="compositionally biased region" description="Basic and acidic residues" evidence="1">
    <location>
        <begin position="1109"/>
        <end position="1127"/>
    </location>
</feature>
<dbReference type="InterPro" id="IPR057670">
    <property type="entry name" value="SH3_retrovirus"/>
</dbReference>
<proteinExistence type="predicted"/>
<name>A0ABQ5IKJ8_9ASTR</name>
<keyword evidence="6" id="KW-1185">Reference proteome</keyword>
<feature type="region of interest" description="Disordered" evidence="1">
    <location>
        <begin position="1042"/>
        <end position="1127"/>
    </location>
</feature>
<feature type="domain" description="Reverse transcriptase Ty1/copia-type" evidence="2">
    <location>
        <begin position="446"/>
        <end position="535"/>
    </location>
</feature>
<dbReference type="EMBL" id="BQNB010020892">
    <property type="protein sequence ID" value="GJU00727.1"/>
    <property type="molecule type" value="Genomic_DNA"/>
</dbReference>
<gene>
    <name evidence="5" type="ORF">Tco_1111065</name>
</gene>
<feature type="domain" description="Retroviral polymerase SH3-like" evidence="4">
    <location>
        <begin position="193"/>
        <end position="245"/>
    </location>
</feature>
<dbReference type="Pfam" id="PF13976">
    <property type="entry name" value="gag_pre-integrs"/>
    <property type="match status" value="1"/>
</dbReference>
<feature type="domain" description="GAG-pre-integrase" evidence="3">
    <location>
        <begin position="94"/>
        <end position="148"/>
    </location>
</feature>
<dbReference type="InterPro" id="IPR043502">
    <property type="entry name" value="DNA/RNA_pol_sf"/>
</dbReference>
<evidence type="ECO:0000313" key="6">
    <source>
        <dbReference type="Proteomes" id="UP001151760"/>
    </source>
</evidence>
<dbReference type="Proteomes" id="UP001151760">
    <property type="component" value="Unassembled WGS sequence"/>
</dbReference>
<evidence type="ECO:0000259" key="2">
    <source>
        <dbReference type="Pfam" id="PF07727"/>
    </source>
</evidence>
<feature type="compositionally biased region" description="Basic and acidic residues" evidence="1">
    <location>
        <begin position="953"/>
        <end position="967"/>
    </location>
</feature>
<dbReference type="Pfam" id="PF25597">
    <property type="entry name" value="SH3_retrovirus"/>
    <property type="match status" value="1"/>
</dbReference>
<evidence type="ECO:0000313" key="5">
    <source>
        <dbReference type="EMBL" id="GJU00727.1"/>
    </source>
</evidence>
<dbReference type="InterPro" id="IPR025724">
    <property type="entry name" value="GAG-pre-integrase_dom"/>
</dbReference>
<organism evidence="5 6">
    <name type="scientific">Tanacetum coccineum</name>
    <dbReference type="NCBI Taxonomy" id="301880"/>
    <lineage>
        <taxon>Eukaryota</taxon>
        <taxon>Viridiplantae</taxon>
        <taxon>Streptophyta</taxon>
        <taxon>Embryophyta</taxon>
        <taxon>Tracheophyta</taxon>
        <taxon>Spermatophyta</taxon>
        <taxon>Magnoliopsida</taxon>
        <taxon>eudicotyledons</taxon>
        <taxon>Gunneridae</taxon>
        <taxon>Pentapetalae</taxon>
        <taxon>asterids</taxon>
        <taxon>campanulids</taxon>
        <taxon>Asterales</taxon>
        <taxon>Asteraceae</taxon>
        <taxon>Asteroideae</taxon>
        <taxon>Anthemideae</taxon>
        <taxon>Anthemidinae</taxon>
        <taxon>Tanacetum</taxon>
    </lineage>
</organism>
<reference evidence="5" key="2">
    <citation type="submission" date="2022-01" db="EMBL/GenBank/DDBJ databases">
        <authorList>
            <person name="Yamashiro T."/>
            <person name="Shiraishi A."/>
            <person name="Satake H."/>
            <person name="Nakayama K."/>
        </authorList>
    </citation>
    <scope>NUCLEOTIDE SEQUENCE</scope>
</reference>
<sequence>MTGDRSRLRNFVKKFIGTVRFENNHLGAIIGYEDYVIGDNVISRVYYVEGLGHNLFSVRQFCDSDLEVAFRKHSCYVRDVNGVNLIKGNRGTNIYTISVEDMMKSSPICLLSKASKNKSWLWHHRLNHLNFSTINDLARKDMFQGLRSRTTLSKDGTVLLWRSLIHTRHKKTPYELVHDKNPDLKFLRVFGALCYPTNDNEDLGKLRPTADIVIFVDYAPNRKGYRIYNKRNRRILETIHVQFNKLIEPMAHVHISTRPDPILLMPGQISSGLVPDHVPTAPYVPPTNKDLEILFQPMFDEYFEPLGVERSVPPAPTVQVPVVSAGTPSSTTIDQDAPSTIYSPSSSVVQPLISHQEPSSAESSSGDVSSAESTQVVHPHNHLRKWSKDHPLDNVIVEPKNVKTAMDEACLFEVMQEEIHEFDRLQVWELVPKPDRVMIIALKLIYKKSFAPVAWIKAIRIFIANAARKNMIIYQIDVKTAILNGELKEEVYVSQPEIDPDHPTHVYHLKKALYGLKQAPRAWYNTLSRFLLEQAQMSQITDCHIGNPCEIVCDPRVIISSPMIRRSYGYDKKECGKPIRLPAIVICPLGQLHQLRFLKVPEASVINQSKYALEILTKYGMDTSDPIVTPIVDRSKLDEDILRIFQYTLDEVTANRLRLCIQLADIFTKALLRERFEFLLSRLVMKSMSSKTLKRFQDEEDKYRMVFMYPISNIDNMANENVPALAPTRSNDQILPFAAWVPIGKSNFVFDLQKKQRNPIFQISVDILQNTNFFRECIATQKGKKTKPYVILYRQFTKLIICYLGKTHNIHQRSASLFHLAEEDHILGNLKFVPKGEEDEVFGMKIPKELITNNIGNASYYNAYLEMVAKHDHKIAAAEGGKKKSASITDQSKKPATTKQPKPLSSKQSKPAPAKQSKHVKEKSTKPTPLQKASKGKVRKVQNVKSYLQLVDKPYEEKAQPEPKPKPQGEQVDYDLQRGITQKLPIVKGKGKGIAIDEQVAQSLLELQTPKKTSTTDQYIFQRWIPVTEEVSTRPYVQSKDDTSANIVCDTPSPTDAETGAETDKTNSKGDTKILNIGEEQGDDVANKVNLEEKTTEIDKGQTGSDPGKIPESRPPPERVLLEEDHA</sequence>
<feature type="compositionally biased region" description="Basic and acidic residues" evidence="1">
    <location>
        <begin position="1090"/>
        <end position="1100"/>
    </location>
</feature>
<accession>A0ABQ5IKJ8</accession>
<evidence type="ECO:0000259" key="3">
    <source>
        <dbReference type="Pfam" id="PF13976"/>
    </source>
</evidence>
<evidence type="ECO:0000259" key="4">
    <source>
        <dbReference type="Pfam" id="PF25597"/>
    </source>
</evidence>
<feature type="compositionally biased region" description="Basic and acidic residues" evidence="1">
    <location>
        <begin position="1062"/>
        <end position="1072"/>
    </location>
</feature>
<feature type="region of interest" description="Disordered" evidence="1">
    <location>
        <begin position="879"/>
        <end position="971"/>
    </location>
</feature>
<feature type="compositionally biased region" description="Low complexity" evidence="1">
    <location>
        <begin position="354"/>
        <end position="373"/>
    </location>
</feature>
<comment type="caution">
    <text evidence="5">The sequence shown here is derived from an EMBL/GenBank/DDBJ whole genome shotgun (WGS) entry which is preliminary data.</text>
</comment>
<feature type="compositionally biased region" description="Low complexity" evidence="1">
    <location>
        <begin position="899"/>
        <end position="915"/>
    </location>
</feature>
<feature type="region of interest" description="Disordered" evidence="1">
    <location>
        <begin position="321"/>
        <end position="374"/>
    </location>
</feature>